<dbReference type="EMBL" id="CP151502">
    <property type="protein sequence ID" value="WZN60292.1"/>
    <property type="molecule type" value="Genomic_DNA"/>
</dbReference>
<evidence type="ECO:0000256" key="1">
    <source>
        <dbReference type="ARBA" id="ARBA00022574"/>
    </source>
</evidence>
<evidence type="ECO:0000256" key="4">
    <source>
        <dbReference type="SAM" id="MobiDB-lite"/>
    </source>
</evidence>
<dbReference type="SMART" id="SM00320">
    <property type="entry name" value="WD40"/>
    <property type="match status" value="8"/>
</dbReference>
<dbReference type="InterPro" id="IPR011047">
    <property type="entry name" value="Quinoprotein_ADH-like_sf"/>
</dbReference>
<reference evidence="5 6" key="1">
    <citation type="submission" date="2024-03" db="EMBL/GenBank/DDBJ databases">
        <title>Complete genome sequence of the green alga Chloropicon roscoffensis RCC1871.</title>
        <authorList>
            <person name="Lemieux C."/>
            <person name="Pombert J.-F."/>
            <person name="Otis C."/>
            <person name="Turmel M."/>
        </authorList>
    </citation>
    <scope>NUCLEOTIDE SEQUENCE [LARGE SCALE GENOMIC DNA]</scope>
    <source>
        <strain evidence="5 6">RCC1871</strain>
    </source>
</reference>
<feature type="repeat" description="WD" evidence="3">
    <location>
        <begin position="596"/>
        <end position="637"/>
    </location>
</feature>
<feature type="region of interest" description="Disordered" evidence="4">
    <location>
        <begin position="277"/>
        <end position="303"/>
    </location>
</feature>
<dbReference type="Proteomes" id="UP001472866">
    <property type="component" value="Chromosome 02"/>
</dbReference>
<dbReference type="SUPFAM" id="SSF50998">
    <property type="entry name" value="Quinoprotein alcohol dehydrogenase-like"/>
    <property type="match status" value="1"/>
</dbReference>
<dbReference type="PROSITE" id="PS50082">
    <property type="entry name" value="WD_REPEATS_2"/>
    <property type="match status" value="3"/>
</dbReference>
<feature type="repeat" description="WD" evidence="3">
    <location>
        <begin position="169"/>
        <end position="212"/>
    </location>
</feature>
<dbReference type="PANTHER" id="PTHR44525">
    <property type="entry name" value="WD REPEAT-CONTAINING PROTEIN 27"/>
    <property type="match status" value="1"/>
</dbReference>
<feature type="compositionally biased region" description="Basic and acidic residues" evidence="4">
    <location>
        <begin position="290"/>
        <end position="302"/>
    </location>
</feature>
<dbReference type="PANTHER" id="PTHR44525:SF1">
    <property type="entry name" value="WD REPEAT-CONTAINING PROTEIN 27"/>
    <property type="match status" value="1"/>
</dbReference>
<sequence>MEALRRGGGDLVEADLMAAVSTSGTRPDLVSSNGTYLAYASENGQVVHLLSLRMLEAPALKLLAEGRGGVTAIHVGSLPAHQGRDALLEKKVFASTRSKILVWSVEECYASRERGEGARRDQLDLPKSDGPPRIVSHLQTDDSMRWLAAATDSEILVFALRSGQLTLRLDAHSLQVNALRFDARQGADRLIAASDDRTFTVWDLRTKELSHQSAILGAHPLSCLALDPSFPRMAVGSTDGLIRFFDLGSCALVQTLDLPLCVRKKFGEPRDRVRGEEAEDGVVTAGARSNRKESGTRWKRDPPVGMGSVSSVSALFYVRPAPAHGAGGLLPAAPKLVACTTQMLVVLDAYTYDAVAIVPFSDHSYRGCPNLVRVETPRAFSAEARGDGGAVVCMASAFTNAVSVVRVGSGWEEGRGAAAEGQGEDAGCEGRGISVFPTSPPKRLSRLYRAIEKENKAGGASSFEAAALGGRTRKSATTKTRDKPVTFHSRIKSSGYGKVEPLRFLGRQVQSRTLPKRASNNLKTGRLLRQYPLDCDPVHEFQDHHALEGDAPVHGGPILRCRFCPDGSRIVTASVDKSLRALRLPLARHKGEGESFLGHGGAVLDACWSHGGGLLLSASSDRTARLWSVRKSQALLTISGAGGSQQKGRRADSFNVDVKAVSFFHLDKLLVLACGSRLHFYRYDLGGSAKSKDDIARMHQPKTSHHVLELNTEAQSVTDFDCHNGFISNLLVAGTSAKTVEVFDADAGRLVRRNENAHDRGIHTITLNATSPYASHDQGAHELFLSAASDSSVKMWDLRASRSVRCFAGHLNRQNPIGVRFSPCMKYIACGSEDKVVYLYDLRMGTVINKLRDGISDVVGDVCFHPIHPQLAAATYDGRLRFFSS</sequence>
<keyword evidence="1 3" id="KW-0853">WD repeat</keyword>
<keyword evidence="6" id="KW-1185">Reference proteome</keyword>
<proteinExistence type="predicted"/>
<dbReference type="PROSITE" id="PS50294">
    <property type="entry name" value="WD_REPEATS_REGION"/>
    <property type="match status" value="2"/>
</dbReference>
<evidence type="ECO:0000256" key="3">
    <source>
        <dbReference type="PROSITE-ProRule" id="PRU00221"/>
    </source>
</evidence>
<organism evidence="5 6">
    <name type="scientific">Chloropicon roscoffensis</name>
    <dbReference type="NCBI Taxonomy" id="1461544"/>
    <lineage>
        <taxon>Eukaryota</taxon>
        <taxon>Viridiplantae</taxon>
        <taxon>Chlorophyta</taxon>
        <taxon>Chloropicophyceae</taxon>
        <taxon>Chloropicales</taxon>
        <taxon>Chloropicaceae</taxon>
        <taxon>Chloropicon</taxon>
    </lineage>
</organism>
<protein>
    <submittedName>
        <fullName evidence="5">WD40 repeat domain-containing protein</fullName>
    </submittedName>
</protein>
<dbReference type="AlphaFoldDB" id="A0AAX4P203"/>
<evidence type="ECO:0000313" key="5">
    <source>
        <dbReference type="EMBL" id="WZN60292.1"/>
    </source>
</evidence>
<dbReference type="InterPro" id="IPR015943">
    <property type="entry name" value="WD40/YVTN_repeat-like_dom_sf"/>
</dbReference>
<dbReference type="Pfam" id="PF00400">
    <property type="entry name" value="WD40"/>
    <property type="match status" value="5"/>
</dbReference>
<keyword evidence="2" id="KW-0677">Repeat</keyword>
<dbReference type="InterPro" id="IPR020472">
    <property type="entry name" value="WD40_PAC1"/>
</dbReference>
<evidence type="ECO:0000256" key="2">
    <source>
        <dbReference type="ARBA" id="ARBA00022737"/>
    </source>
</evidence>
<name>A0AAX4P203_9CHLO</name>
<dbReference type="InterPro" id="IPR001680">
    <property type="entry name" value="WD40_rpt"/>
</dbReference>
<evidence type="ECO:0000313" key="6">
    <source>
        <dbReference type="Proteomes" id="UP001472866"/>
    </source>
</evidence>
<gene>
    <name evidence="5" type="ORF">HKI87_02g18210</name>
</gene>
<accession>A0AAX4P203</accession>
<dbReference type="PRINTS" id="PR00320">
    <property type="entry name" value="GPROTEINBRPT"/>
</dbReference>
<dbReference type="InterPro" id="IPR042411">
    <property type="entry name" value="WDR27"/>
</dbReference>
<feature type="repeat" description="WD" evidence="3">
    <location>
        <begin position="783"/>
        <end position="806"/>
    </location>
</feature>
<dbReference type="Gene3D" id="2.130.10.10">
    <property type="entry name" value="YVTN repeat-like/Quinoprotein amine dehydrogenase"/>
    <property type="match status" value="3"/>
</dbReference>